<dbReference type="InterPro" id="IPR051616">
    <property type="entry name" value="Cul2-RING_E3_ligase_SR"/>
</dbReference>
<name>A0A1B6PEE0_SORBI</name>
<dbReference type="PRINTS" id="PR01415">
    <property type="entry name" value="ANKYRIN"/>
</dbReference>
<dbReference type="PANTHER" id="PTHR46224">
    <property type="entry name" value="ANKYRIN REPEAT FAMILY PROTEIN"/>
    <property type="match status" value="1"/>
</dbReference>
<dbReference type="EMBL" id="CM000767">
    <property type="protein sequence ID" value="KXG23895.1"/>
    <property type="molecule type" value="Genomic_DNA"/>
</dbReference>
<keyword evidence="2" id="KW-0802">TPR repeat</keyword>
<feature type="repeat" description="TPR" evidence="2">
    <location>
        <begin position="367"/>
        <end position="400"/>
    </location>
</feature>
<reference evidence="4" key="2">
    <citation type="journal article" date="2018" name="Plant J.">
        <title>The Sorghum bicolor reference genome: improved assembly, gene annotations, a transcriptome atlas, and signatures of genome organization.</title>
        <authorList>
            <person name="McCormick R.F."/>
            <person name="Truong S.K."/>
            <person name="Sreedasyam A."/>
            <person name="Jenkins J."/>
            <person name="Shu S."/>
            <person name="Sims D."/>
            <person name="Kennedy M."/>
            <person name="Amirebrahimi M."/>
            <person name="Weers B.D."/>
            <person name="McKinley B."/>
            <person name="Mattison A."/>
            <person name="Morishige D.T."/>
            <person name="Grimwood J."/>
            <person name="Schmutz J."/>
            <person name="Mullet J.E."/>
        </authorList>
    </citation>
    <scope>NUCLEOTIDE SEQUENCE [LARGE SCALE GENOMIC DNA]</scope>
    <source>
        <strain evidence="4">cv. BTx623</strain>
    </source>
</reference>
<protein>
    <recommendedName>
        <fullName evidence="5">Ankyrin-like protein</fullName>
    </recommendedName>
</protein>
<dbReference type="AlphaFoldDB" id="A0A1B6PEE0"/>
<feature type="repeat" description="ANK" evidence="1">
    <location>
        <begin position="75"/>
        <end position="107"/>
    </location>
</feature>
<feature type="repeat" description="ANK" evidence="1">
    <location>
        <begin position="109"/>
        <end position="141"/>
    </location>
</feature>
<reference evidence="3 4" key="1">
    <citation type="journal article" date="2009" name="Nature">
        <title>The Sorghum bicolor genome and the diversification of grasses.</title>
        <authorList>
            <person name="Paterson A.H."/>
            <person name="Bowers J.E."/>
            <person name="Bruggmann R."/>
            <person name="Dubchak I."/>
            <person name="Grimwood J."/>
            <person name="Gundlach H."/>
            <person name="Haberer G."/>
            <person name="Hellsten U."/>
            <person name="Mitros T."/>
            <person name="Poliakov A."/>
            <person name="Schmutz J."/>
            <person name="Spannagl M."/>
            <person name="Tang H."/>
            <person name="Wang X."/>
            <person name="Wicker T."/>
            <person name="Bharti A.K."/>
            <person name="Chapman J."/>
            <person name="Feltus F.A."/>
            <person name="Gowik U."/>
            <person name="Grigoriev I.V."/>
            <person name="Lyons E."/>
            <person name="Maher C.A."/>
            <person name="Martis M."/>
            <person name="Narechania A."/>
            <person name="Otillar R.P."/>
            <person name="Penning B.W."/>
            <person name="Salamov A.A."/>
            <person name="Wang Y."/>
            <person name="Zhang L."/>
            <person name="Carpita N.C."/>
            <person name="Freeling M."/>
            <person name="Gingle A.R."/>
            <person name="Hash C.T."/>
            <person name="Keller B."/>
            <person name="Klein P."/>
            <person name="Kresovich S."/>
            <person name="McCann M.C."/>
            <person name="Ming R."/>
            <person name="Peterson D.G."/>
            <person name="Mehboob-ur-Rahman"/>
            <person name="Ware D."/>
            <person name="Westhoff P."/>
            <person name="Mayer K.F."/>
            <person name="Messing J."/>
            <person name="Rokhsar D.S."/>
        </authorList>
    </citation>
    <scope>NUCLEOTIDE SEQUENCE [LARGE SCALE GENOMIC DNA]</scope>
    <source>
        <strain evidence="4">cv. BTx623</strain>
    </source>
</reference>
<dbReference type="InterPro" id="IPR011990">
    <property type="entry name" value="TPR-like_helical_dom_sf"/>
</dbReference>
<keyword evidence="4" id="KW-1185">Reference proteome</keyword>
<dbReference type="Pfam" id="PF00023">
    <property type="entry name" value="Ank"/>
    <property type="match status" value="1"/>
</dbReference>
<dbReference type="PROSITE" id="PS50297">
    <property type="entry name" value="ANK_REP_REGION"/>
    <property type="match status" value="4"/>
</dbReference>
<gene>
    <name evidence="3" type="ORF">SORBI_3008G155700</name>
</gene>
<dbReference type="InParanoid" id="A0A1B6PEE0"/>
<organism evidence="3 4">
    <name type="scientific">Sorghum bicolor</name>
    <name type="common">Sorghum</name>
    <name type="synonym">Sorghum vulgare</name>
    <dbReference type="NCBI Taxonomy" id="4558"/>
    <lineage>
        <taxon>Eukaryota</taxon>
        <taxon>Viridiplantae</taxon>
        <taxon>Streptophyta</taxon>
        <taxon>Embryophyta</taxon>
        <taxon>Tracheophyta</taxon>
        <taxon>Spermatophyta</taxon>
        <taxon>Magnoliopsida</taxon>
        <taxon>Liliopsida</taxon>
        <taxon>Poales</taxon>
        <taxon>Poaceae</taxon>
        <taxon>PACMAD clade</taxon>
        <taxon>Panicoideae</taxon>
        <taxon>Andropogonodae</taxon>
        <taxon>Andropogoneae</taxon>
        <taxon>Sorghinae</taxon>
        <taxon>Sorghum</taxon>
    </lineage>
</organism>
<dbReference type="Pfam" id="PF12796">
    <property type="entry name" value="Ank_2"/>
    <property type="match status" value="2"/>
</dbReference>
<dbReference type="STRING" id="4558.A0A1B6PEE0"/>
<evidence type="ECO:0000313" key="3">
    <source>
        <dbReference type="EMBL" id="KXG23895.1"/>
    </source>
</evidence>
<dbReference type="SUPFAM" id="SSF48403">
    <property type="entry name" value="Ankyrin repeat"/>
    <property type="match status" value="1"/>
</dbReference>
<keyword evidence="1" id="KW-0040">ANK repeat</keyword>
<evidence type="ECO:0000313" key="4">
    <source>
        <dbReference type="Proteomes" id="UP000000768"/>
    </source>
</evidence>
<dbReference type="SMART" id="SM00028">
    <property type="entry name" value="TPR"/>
    <property type="match status" value="3"/>
</dbReference>
<evidence type="ECO:0000256" key="1">
    <source>
        <dbReference type="PROSITE-ProRule" id="PRU00023"/>
    </source>
</evidence>
<dbReference type="OMA" id="CEMAKKL"/>
<evidence type="ECO:0000256" key="2">
    <source>
        <dbReference type="PROSITE-ProRule" id="PRU00339"/>
    </source>
</evidence>
<dbReference type="SMART" id="SM00248">
    <property type="entry name" value="ANK"/>
    <property type="match status" value="7"/>
</dbReference>
<dbReference type="Proteomes" id="UP000000768">
    <property type="component" value="Chromosome 8"/>
</dbReference>
<accession>A0A1B6PEE0</accession>
<feature type="repeat" description="ANK" evidence="1">
    <location>
        <begin position="174"/>
        <end position="206"/>
    </location>
</feature>
<dbReference type="InterPro" id="IPR002110">
    <property type="entry name" value="Ankyrin_rpt"/>
</dbReference>
<evidence type="ECO:0008006" key="5">
    <source>
        <dbReference type="Google" id="ProtNLM"/>
    </source>
</evidence>
<dbReference type="PROSITE" id="PS50005">
    <property type="entry name" value="TPR"/>
    <property type="match status" value="1"/>
</dbReference>
<dbReference type="InterPro" id="IPR036770">
    <property type="entry name" value="Ankyrin_rpt-contain_sf"/>
</dbReference>
<dbReference type="eggNOG" id="KOG0504">
    <property type="taxonomic scope" value="Eukaryota"/>
</dbReference>
<proteinExistence type="predicted"/>
<sequence>MAPASKPSDSYVVLQAALDGNLRLLKMMARKVNLREAKGDKGRNALHAAAAGDHLDVCRFLVEELGLNVNYTTEEGMSPVHFAATAGSMCVLKYLLECGVDPAMPDSSRGCTPLHCAAEEGRCEAVRLLLSKGIDVDPVNYRGTPLHLAVSKDQDQVVKILLEHGADPNKVVNHVFSPLMVACCAHSLKCMKLLVEGGADVNLITPYGQTILTEAVDDGLTEIVKFLLEAGADPNIADEDGKIPIMCAAGHAQRELIEMLFPKTRPIPSVPDWSIDGIIRSIDSLCFKTRDEALLEEQIADVKLQGKEAFAKGEYLTAIYFYCQAMNRDPFDATLFANRSICWLRQREGDRALLDAQQCTMMRPDWSKGWYREGAALAFLKDYKRAVVAFERALKLDPASDEIKKALREATDAMKSAAARTEQQNP</sequence>
<dbReference type="Gramene" id="KXG23895">
    <property type="protein sequence ID" value="KXG23895"/>
    <property type="gene ID" value="SORBI_3008G155700"/>
</dbReference>
<dbReference type="PANTHER" id="PTHR46224:SF57">
    <property type="entry name" value="ANKYRIN-LIKE PROTEIN"/>
    <property type="match status" value="1"/>
</dbReference>
<dbReference type="InterPro" id="IPR019734">
    <property type="entry name" value="TPR_rpt"/>
</dbReference>
<dbReference type="PROSITE" id="PS50088">
    <property type="entry name" value="ANK_REPEAT"/>
    <property type="match status" value="5"/>
</dbReference>
<feature type="repeat" description="ANK" evidence="1">
    <location>
        <begin position="141"/>
        <end position="173"/>
    </location>
</feature>
<dbReference type="Gene3D" id="1.25.40.10">
    <property type="entry name" value="Tetratricopeptide repeat domain"/>
    <property type="match status" value="1"/>
</dbReference>
<dbReference type="SUPFAM" id="SSF48452">
    <property type="entry name" value="TPR-like"/>
    <property type="match status" value="1"/>
</dbReference>
<dbReference type="Pfam" id="PF00515">
    <property type="entry name" value="TPR_1"/>
    <property type="match status" value="1"/>
</dbReference>
<feature type="repeat" description="ANK" evidence="1">
    <location>
        <begin position="207"/>
        <end position="239"/>
    </location>
</feature>
<dbReference type="Gene3D" id="1.25.40.20">
    <property type="entry name" value="Ankyrin repeat-containing domain"/>
    <property type="match status" value="2"/>
</dbReference>